<dbReference type="InterPro" id="IPR029068">
    <property type="entry name" value="Glyas_Bleomycin-R_OHBP_Dase"/>
</dbReference>
<evidence type="ECO:0000256" key="1">
    <source>
        <dbReference type="ARBA" id="ARBA00009308"/>
    </source>
</evidence>
<feature type="domain" description="VOC" evidence="3">
    <location>
        <begin position="3"/>
        <end position="131"/>
    </location>
</feature>
<proteinExistence type="inferred from homology"/>
<dbReference type="InterPro" id="IPR017515">
    <property type="entry name" value="MeMalonyl-CoA_epimerase"/>
</dbReference>
<dbReference type="GO" id="GO:0046491">
    <property type="term" value="P:L-methylmalonyl-CoA metabolic process"/>
    <property type="evidence" value="ECO:0007669"/>
    <property type="project" value="TreeGrafter"/>
</dbReference>
<gene>
    <name evidence="4" type="primary">mce</name>
    <name evidence="4" type="ORF">M9R61_17480</name>
</gene>
<keyword evidence="4" id="KW-0413">Isomerase</keyword>
<dbReference type="NCBIfam" id="TIGR03081">
    <property type="entry name" value="metmalonyl_epim"/>
    <property type="match status" value="1"/>
</dbReference>
<accession>A0A9X3LBT3</accession>
<dbReference type="CDD" id="cd07249">
    <property type="entry name" value="MMCE"/>
    <property type="match status" value="1"/>
</dbReference>
<evidence type="ECO:0000259" key="3">
    <source>
        <dbReference type="PROSITE" id="PS51819"/>
    </source>
</evidence>
<dbReference type="Pfam" id="PF13669">
    <property type="entry name" value="Glyoxalase_4"/>
    <property type="match status" value="1"/>
</dbReference>
<reference evidence="4" key="1">
    <citation type="submission" date="2022-05" db="EMBL/GenBank/DDBJ databases">
        <authorList>
            <person name="Colautti A."/>
            <person name="Iacumin L."/>
        </authorList>
    </citation>
    <scope>NUCLEOTIDE SEQUENCE</scope>
    <source>
        <strain evidence="4">DSM 30747</strain>
    </source>
</reference>
<dbReference type="GO" id="GO:0004493">
    <property type="term" value="F:methylmalonyl-CoA epimerase activity"/>
    <property type="evidence" value="ECO:0007669"/>
    <property type="project" value="UniProtKB-EC"/>
</dbReference>
<organism evidence="4 5">
    <name type="scientific">Psychrobacillus psychrodurans</name>
    <dbReference type="NCBI Taxonomy" id="126157"/>
    <lineage>
        <taxon>Bacteria</taxon>
        <taxon>Bacillati</taxon>
        <taxon>Bacillota</taxon>
        <taxon>Bacilli</taxon>
        <taxon>Bacillales</taxon>
        <taxon>Bacillaceae</taxon>
        <taxon>Psychrobacillus</taxon>
    </lineage>
</organism>
<dbReference type="InterPro" id="IPR051785">
    <property type="entry name" value="MMCE/EMCE_epimerase"/>
</dbReference>
<evidence type="ECO:0000313" key="4">
    <source>
        <dbReference type="EMBL" id="MCZ8535100.1"/>
    </source>
</evidence>
<comment type="similarity">
    <text evidence="1">Belongs to the methylmalonyl-CoA epimerase family.</text>
</comment>
<dbReference type="PANTHER" id="PTHR43048">
    <property type="entry name" value="METHYLMALONYL-COA EPIMERASE"/>
    <property type="match status" value="1"/>
</dbReference>
<protein>
    <submittedName>
        <fullName evidence="4">Methylmalonyl-CoA epimerase</fullName>
        <ecNumber evidence="4">5.1.99.1</ecNumber>
    </submittedName>
</protein>
<dbReference type="EC" id="5.1.99.1" evidence="4"/>
<dbReference type="GO" id="GO:0046872">
    <property type="term" value="F:metal ion binding"/>
    <property type="evidence" value="ECO:0007669"/>
    <property type="project" value="UniProtKB-KW"/>
</dbReference>
<dbReference type="RefSeq" id="WP_090569554.1">
    <property type="nucleotide sequence ID" value="NZ_CP189791.1"/>
</dbReference>
<evidence type="ECO:0000256" key="2">
    <source>
        <dbReference type="ARBA" id="ARBA00022723"/>
    </source>
</evidence>
<dbReference type="OrthoDB" id="9788468at2"/>
<dbReference type="SUPFAM" id="SSF54593">
    <property type="entry name" value="Glyoxalase/Bleomycin resistance protein/Dihydroxybiphenyl dioxygenase"/>
    <property type="match status" value="1"/>
</dbReference>
<keyword evidence="5" id="KW-1185">Reference proteome</keyword>
<dbReference type="PANTHER" id="PTHR43048:SF3">
    <property type="entry name" value="METHYLMALONYL-COA EPIMERASE, MITOCHONDRIAL"/>
    <property type="match status" value="1"/>
</dbReference>
<dbReference type="InterPro" id="IPR037523">
    <property type="entry name" value="VOC_core"/>
</dbReference>
<sequence length="136" mass="14958">MEKIDHIGIAVKSIEDSLPYYIDTLGLKLVHIEDVVSEKVRVAFIDSGNVHLELLQPIDDTSTIHSFIEKKGEGIHHIAFGVTSIQQRLDELKDKGVRLIQETAKAGAHGAQVAFIHPKASHGVLYELVDKTGGEK</sequence>
<dbReference type="Proteomes" id="UP001152172">
    <property type="component" value="Unassembled WGS sequence"/>
</dbReference>
<dbReference type="PROSITE" id="PS51819">
    <property type="entry name" value="VOC"/>
    <property type="match status" value="1"/>
</dbReference>
<dbReference type="AlphaFoldDB" id="A0A9X3LBT3"/>
<dbReference type="Gene3D" id="3.10.180.10">
    <property type="entry name" value="2,3-Dihydroxybiphenyl 1,2-Dioxygenase, domain 1"/>
    <property type="match status" value="1"/>
</dbReference>
<name>A0A9X3LBT3_9BACI</name>
<dbReference type="EMBL" id="JAMKBI010000016">
    <property type="protein sequence ID" value="MCZ8535100.1"/>
    <property type="molecule type" value="Genomic_DNA"/>
</dbReference>
<comment type="caution">
    <text evidence="4">The sequence shown here is derived from an EMBL/GenBank/DDBJ whole genome shotgun (WGS) entry which is preliminary data.</text>
</comment>
<evidence type="ECO:0000313" key="5">
    <source>
        <dbReference type="Proteomes" id="UP001152172"/>
    </source>
</evidence>
<keyword evidence="2" id="KW-0479">Metal-binding</keyword>